<gene>
    <name evidence="1" type="ORF">DAEQUDRAFT_532711</name>
</gene>
<evidence type="ECO:0000313" key="1">
    <source>
        <dbReference type="EMBL" id="KZT65295.1"/>
    </source>
</evidence>
<sequence length="96" mass="10783">MNHGLRCTHAASVKEWHRPYCMFGKSRMGPMFRSLIADAESMRTQPHNVACTYTATPSLVPFHSGRPNTRRASCLSITPLTYQLCFFIPLAIVPSI</sequence>
<dbReference type="AlphaFoldDB" id="A0A165M6S6"/>
<organism evidence="1 2">
    <name type="scientific">Daedalea quercina L-15889</name>
    <dbReference type="NCBI Taxonomy" id="1314783"/>
    <lineage>
        <taxon>Eukaryota</taxon>
        <taxon>Fungi</taxon>
        <taxon>Dikarya</taxon>
        <taxon>Basidiomycota</taxon>
        <taxon>Agaricomycotina</taxon>
        <taxon>Agaricomycetes</taxon>
        <taxon>Polyporales</taxon>
        <taxon>Fomitopsis</taxon>
    </lineage>
</organism>
<name>A0A165M6S6_9APHY</name>
<dbReference type="EMBL" id="KV429108">
    <property type="protein sequence ID" value="KZT65295.1"/>
    <property type="molecule type" value="Genomic_DNA"/>
</dbReference>
<accession>A0A165M6S6</accession>
<keyword evidence="2" id="KW-1185">Reference proteome</keyword>
<reference evidence="1 2" key="1">
    <citation type="journal article" date="2016" name="Mol. Biol. Evol.">
        <title>Comparative Genomics of Early-Diverging Mushroom-Forming Fungi Provides Insights into the Origins of Lignocellulose Decay Capabilities.</title>
        <authorList>
            <person name="Nagy L.G."/>
            <person name="Riley R."/>
            <person name="Tritt A."/>
            <person name="Adam C."/>
            <person name="Daum C."/>
            <person name="Floudas D."/>
            <person name="Sun H."/>
            <person name="Yadav J.S."/>
            <person name="Pangilinan J."/>
            <person name="Larsson K.H."/>
            <person name="Matsuura K."/>
            <person name="Barry K."/>
            <person name="Labutti K."/>
            <person name="Kuo R."/>
            <person name="Ohm R.A."/>
            <person name="Bhattacharya S.S."/>
            <person name="Shirouzu T."/>
            <person name="Yoshinaga Y."/>
            <person name="Martin F.M."/>
            <person name="Grigoriev I.V."/>
            <person name="Hibbett D.S."/>
        </authorList>
    </citation>
    <scope>NUCLEOTIDE SEQUENCE [LARGE SCALE GENOMIC DNA]</scope>
    <source>
        <strain evidence="1 2">L-15889</strain>
    </source>
</reference>
<dbReference type="Proteomes" id="UP000076727">
    <property type="component" value="Unassembled WGS sequence"/>
</dbReference>
<proteinExistence type="predicted"/>
<protein>
    <submittedName>
        <fullName evidence="1">Uncharacterized protein</fullName>
    </submittedName>
</protein>
<evidence type="ECO:0000313" key="2">
    <source>
        <dbReference type="Proteomes" id="UP000076727"/>
    </source>
</evidence>